<evidence type="ECO:0000313" key="11">
    <source>
        <dbReference type="Proteomes" id="UP000663852"/>
    </source>
</evidence>
<feature type="repeat" description="TPR" evidence="8">
    <location>
        <begin position="810"/>
        <end position="843"/>
    </location>
</feature>
<dbReference type="Gene3D" id="3.90.176.10">
    <property type="entry name" value="Toxin ADP-ribosyltransferase, Chain A, domain 1"/>
    <property type="match status" value="1"/>
</dbReference>
<organism evidence="10 11">
    <name type="scientific">Adineta ricciae</name>
    <name type="common">Rotifer</name>
    <dbReference type="NCBI Taxonomy" id="249248"/>
    <lineage>
        <taxon>Eukaryota</taxon>
        <taxon>Metazoa</taxon>
        <taxon>Spiralia</taxon>
        <taxon>Gnathifera</taxon>
        <taxon>Rotifera</taxon>
        <taxon>Eurotatoria</taxon>
        <taxon>Bdelloidea</taxon>
        <taxon>Adinetida</taxon>
        <taxon>Adinetidae</taxon>
        <taxon>Adineta</taxon>
    </lineage>
</organism>
<dbReference type="Pfam" id="PF13181">
    <property type="entry name" value="TPR_8"/>
    <property type="match status" value="2"/>
</dbReference>
<evidence type="ECO:0000256" key="2">
    <source>
        <dbReference type="ARBA" id="ARBA00022676"/>
    </source>
</evidence>
<feature type="repeat" description="TPR" evidence="8">
    <location>
        <begin position="559"/>
        <end position="592"/>
    </location>
</feature>
<comment type="catalytic activity">
    <reaction evidence="7 9">
        <text>L-arginyl-[protein] + NAD(+) = N(omega)-(ADP-D-ribosyl)-L-arginyl-[protein] + nicotinamide + H(+)</text>
        <dbReference type="Rhea" id="RHEA:19149"/>
        <dbReference type="Rhea" id="RHEA-COMP:10532"/>
        <dbReference type="Rhea" id="RHEA-COMP:15087"/>
        <dbReference type="ChEBI" id="CHEBI:15378"/>
        <dbReference type="ChEBI" id="CHEBI:17154"/>
        <dbReference type="ChEBI" id="CHEBI:29965"/>
        <dbReference type="ChEBI" id="CHEBI:57540"/>
        <dbReference type="ChEBI" id="CHEBI:142554"/>
        <dbReference type="EC" id="2.4.2.31"/>
    </reaction>
</comment>
<keyword evidence="4" id="KW-0548">Nucleotidyltransferase</keyword>
<accession>A0A815VC93</accession>
<reference evidence="10" key="1">
    <citation type="submission" date="2021-02" db="EMBL/GenBank/DDBJ databases">
        <authorList>
            <person name="Nowell W R."/>
        </authorList>
    </citation>
    <scope>NUCLEOTIDE SEQUENCE</scope>
</reference>
<evidence type="ECO:0000256" key="5">
    <source>
        <dbReference type="ARBA" id="ARBA00022737"/>
    </source>
</evidence>
<dbReference type="Pfam" id="PF13424">
    <property type="entry name" value="TPR_12"/>
    <property type="match status" value="5"/>
</dbReference>
<evidence type="ECO:0000256" key="4">
    <source>
        <dbReference type="ARBA" id="ARBA00022695"/>
    </source>
</evidence>
<dbReference type="PRINTS" id="PR00381">
    <property type="entry name" value="KINESINLIGHT"/>
</dbReference>
<feature type="repeat" description="TPR" evidence="8">
    <location>
        <begin position="642"/>
        <end position="675"/>
    </location>
</feature>
<feature type="repeat" description="TPR" evidence="8">
    <location>
        <begin position="726"/>
        <end position="759"/>
    </location>
</feature>
<dbReference type="GO" id="GO:0106274">
    <property type="term" value="F:NAD+-protein-arginine ADP-ribosyltransferase activity"/>
    <property type="evidence" value="ECO:0007669"/>
    <property type="project" value="UniProtKB-EC"/>
</dbReference>
<feature type="repeat" description="TPR" evidence="8">
    <location>
        <begin position="475"/>
        <end position="508"/>
    </location>
</feature>
<dbReference type="AlphaFoldDB" id="A0A815VC93"/>
<dbReference type="SUPFAM" id="SSF56399">
    <property type="entry name" value="ADP-ribosylation"/>
    <property type="match status" value="1"/>
</dbReference>
<dbReference type="PROSITE" id="PS50293">
    <property type="entry name" value="TPR_REGION"/>
    <property type="match status" value="4"/>
</dbReference>
<feature type="repeat" description="TPR" evidence="8">
    <location>
        <begin position="601"/>
        <end position="634"/>
    </location>
</feature>
<feature type="repeat" description="TPR" evidence="8">
    <location>
        <begin position="684"/>
        <end position="717"/>
    </location>
</feature>
<evidence type="ECO:0000256" key="6">
    <source>
        <dbReference type="ARBA" id="ARBA00022803"/>
    </source>
</evidence>
<dbReference type="InterPro" id="IPR019734">
    <property type="entry name" value="TPR_rpt"/>
</dbReference>
<dbReference type="Gene3D" id="1.25.40.10">
    <property type="entry name" value="Tetratricopeptide repeat domain"/>
    <property type="match status" value="3"/>
</dbReference>
<evidence type="ECO:0000256" key="7">
    <source>
        <dbReference type="ARBA" id="ARBA00047597"/>
    </source>
</evidence>
<dbReference type="Proteomes" id="UP000663852">
    <property type="component" value="Unassembled WGS sequence"/>
</dbReference>
<evidence type="ECO:0000313" key="10">
    <source>
        <dbReference type="EMBL" id="CAF1528692.1"/>
    </source>
</evidence>
<dbReference type="SMART" id="SM00028">
    <property type="entry name" value="TPR"/>
    <property type="match status" value="11"/>
</dbReference>
<name>A0A815VC93_ADIRI</name>
<evidence type="ECO:0000256" key="9">
    <source>
        <dbReference type="RuleBase" id="RU361228"/>
    </source>
</evidence>
<keyword evidence="5" id="KW-0677">Repeat</keyword>
<dbReference type="Pfam" id="PF01129">
    <property type="entry name" value="ART"/>
    <property type="match status" value="1"/>
</dbReference>
<evidence type="ECO:0000256" key="8">
    <source>
        <dbReference type="PROSITE-ProRule" id="PRU00339"/>
    </source>
</evidence>
<gene>
    <name evidence="10" type="ORF">EDS130_LOCUS44391</name>
</gene>
<feature type="repeat" description="TPR" evidence="8">
    <location>
        <begin position="768"/>
        <end position="801"/>
    </location>
</feature>
<dbReference type="SUPFAM" id="SSF48452">
    <property type="entry name" value="TPR-like"/>
    <property type="match status" value="3"/>
</dbReference>
<dbReference type="PROSITE" id="PS51996">
    <property type="entry name" value="TR_MART"/>
    <property type="match status" value="1"/>
</dbReference>
<dbReference type="InterPro" id="IPR000768">
    <property type="entry name" value="ART"/>
</dbReference>
<dbReference type="InterPro" id="IPR011990">
    <property type="entry name" value="TPR-like_helical_dom_sf"/>
</dbReference>
<comment type="similarity">
    <text evidence="1 9">Belongs to the Arg-specific ADP-ribosyltransferase family.</text>
</comment>
<feature type="repeat" description="TPR" evidence="8">
    <location>
        <begin position="396"/>
        <end position="429"/>
    </location>
</feature>
<evidence type="ECO:0000256" key="3">
    <source>
        <dbReference type="ARBA" id="ARBA00022679"/>
    </source>
</evidence>
<proteinExistence type="inferred from homology"/>
<dbReference type="EC" id="2.4.2.31" evidence="9"/>
<keyword evidence="2 9" id="KW-0328">Glycosyltransferase</keyword>
<evidence type="ECO:0000256" key="1">
    <source>
        <dbReference type="ARBA" id="ARBA00009558"/>
    </source>
</evidence>
<keyword evidence="9" id="KW-0520">NAD</keyword>
<protein>
    <recommendedName>
        <fullName evidence="9">NAD(P)(+)--arginine ADP-ribosyltransferase</fullName>
        <ecNumber evidence="9">2.4.2.31</ecNumber>
    </recommendedName>
    <alternativeName>
        <fullName evidence="9">Mono(ADP-ribosyl)transferase</fullName>
    </alternativeName>
</protein>
<dbReference type="OrthoDB" id="626167at2759"/>
<keyword evidence="9" id="KW-0521">NADP</keyword>
<dbReference type="PROSITE" id="PS50005">
    <property type="entry name" value="TPR"/>
    <property type="match status" value="10"/>
</dbReference>
<sequence length="865" mass="100635">MAESYLVWLNFNMNENNKDCCKHFEEICEVINHVNIFTDVDQCMDFLINIKKAMIFVIISEEFGSKVISIVENLSHINSIFIYCENLAEHKEWTEEYSKVKGIYTNMTSIFHVLKETIEDFDLYSIPISFIKITDEHKTPPKLDELDSSFMYTQIIKEILLSIDFKKEHMEEFVTYCRQPFDTNPVSIESVEKFAKEYRNHQAIWWYTSPSFLYGMLNRALRLMEVDLIIKMAFFIRDLHTEITSIHTEQCDDFDDSTLFTVYRGQGMSEKDFNRMKNTQGGLISFNHFLSTSLERSVAFVLADSSIQNHGLIGILFEITIKPFISSCPFANLTDISYFEEEQEILFSMHSIFRIQSMKQSEENERIWQVNLTLTDDNDLELHTLTECIRKETEGSTGWERLGQLMIKLGHFNKAEEFYRTLIKETDDENEKGNLFHILGCIKNELGEYNEAVRYCEQSIEINQKISPSNSLNLATSYNTLGTIYKSINEYSKALFFYEKVIEIRQRNLPENHNHLSISYNNIAGVYDNIGEYFKAILYYNKTLEIEEANLPANHPSLATSYNNIAVLYKNIGEYCKALSYHEKALRIEEKTLPVDHPDFTQSYNNIAGVYYKIGEYSKALSYYQRAIEIEQKTVNNPSHIATFHNNIGSIYDTVGEYSKAILSFEKVLEILQMNLPENPVYLANTYNNIASVYNNMRKYKKAFSYYERAIEIFTKNLSVNHPDLATVYNNIASVYDKMGKHSKAVSYYEQALEIFTQILPDDHPNLGACYNNIGLVYDNINEYSKALSNYEKAIEIFKKRFPTKHPELATSYNNIGWIYTSTNDYLKALSYFQQALDIFQSSLPSNHPNIQHVINSIEIIKSQL</sequence>
<keyword evidence="6 8" id="KW-0802">TPR repeat</keyword>
<dbReference type="PANTHER" id="PTHR45641">
    <property type="entry name" value="TETRATRICOPEPTIDE REPEAT PROTEIN (AFU_ORTHOLOGUE AFUA_6G03870)"/>
    <property type="match status" value="1"/>
</dbReference>
<comment type="caution">
    <text evidence="10">The sequence shown here is derived from an EMBL/GenBank/DDBJ whole genome shotgun (WGS) entry which is preliminary data.</text>
</comment>
<dbReference type="PANTHER" id="PTHR45641:SF1">
    <property type="entry name" value="AAA+ ATPASE DOMAIN-CONTAINING PROTEIN"/>
    <property type="match status" value="1"/>
</dbReference>
<dbReference type="EMBL" id="CAJNOJ010000850">
    <property type="protein sequence ID" value="CAF1528692.1"/>
    <property type="molecule type" value="Genomic_DNA"/>
</dbReference>
<dbReference type="GO" id="GO:0016779">
    <property type="term" value="F:nucleotidyltransferase activity"/>
    <property type="evidence" value="ECO:0007669"/>
    <property type="project" value="UniProtKB-KW"/>
</dbReference>
<feature type="repeat" description="TPR" evidence="8">
    <location>
        <begin position="517"/>
        <end position="550"/>
    </location>
</feature>
<keyword evidence="3 9" id="KW-0808">Transferase</keyword>